<keyword evidence="3" id="KW-1185">Reference proteome</keyword>
<accession>A0ABN8PJT7</accession>
<feature type="region of interest" description="Disordered" evidence="1">
    <location>
        <begin position="26"/>
        <end position="50"/>
    </location>
</feature>
<dbReference type="EMBL" id="CALNXK010000069">
    <property type="protein sequence ID" value="CAH3142623.1"/>
    <property type="molecule type" value="Genomic_DNA"/>
</dbReference>
<evidence type="ECO:0000313" key="3">
    <source>
        <dbReference type="Proteomes" id="UP001159405"/>
    </source>
</evidence>
<gene>
    <name evidence="2" type="ORF">PLOB_00042486</name>
</gene>
<evidence type="ECO:0000313" key="2">
    <source>
        <dbReference type="EMBL" id="CAH3142623.1"/>
    </source>
</evidence>
<feature type="compositionally biased region" description="Basic and acidic residues" evidence="1">
    <location>
        <begin position="26"/>
        <end position="49"/>
    </location>
</feature>
<evidence type="ECO:0000256" key="1">
    <source>
        <dbReference type="SAM" id="MobiDB-lite"/>
    </source>
</evidence>
<name>A0ABN8PJT7_9CNID</name>
<sequence length="188" mass="21143">MTDKETESGLKAYMDEFLADEEWLKNYTQEEKPSKKQLEDETRTGECRRSNQVKIKKGKKALNSKNCRSIKPAHVAQAVNNDVTIETAKQIAVNLQVQITQFGTMMEKLGATENKEVKKQFTILAIACLYLCGGHETIDAHGPEFSAEEFLFLSKTFESVGSSRLQIDMVEGGNPLNITNTIKCELFE</sequence>
<reference evidence="2 3" key="1">
    <citation type="submission" date="2022-05" db="EMBL/GenBank/DDBJ databases">
        <authorList>
            <consortium name="Genoscope - CEA"/>
            <person name="William W."/>
        </authorList>
    </citation>
    <scope>NUCLEOTIDE SEQUENCE [LARGE SCALE GENOMIC DNA]</scope>
</reference>
<organism evidence="2 3">
    <name type="scientific">Porites lobata</name>
    <dbReference type="NCBI Taxonomy" id="104759"/>
    <lineage>
        <taxon>Eukaryota</taxon>
        <taxon>Metazoa</taxon>
        <taxon>Cnidaria</taxon>
        <taxon>Anthozoa</taxon>
        <taxon>Hexacorallia</taxon>
        <taxon>Scleractinia</taxon>
        <taxon>Fungiina</taxon>
        <taxon>Poritidae</taxon>
        <taxon>Porites</taxon>
    </lineage>
</organism>
<dbReference type="Proteomes" id="UP001159405">
    <property type="component" value="Unassembled WGS sequence"/>
</dbReference>
<protein>
    <submittedName>
        <fullName evidence="2">Uncharacterized protein</fullName>
    </submittedName>
</protein>
<comment type="caution">
    <text evidence="2">The sequence shown here is derived from an EMBL/GenBank/DDBJ whole genome shotgun (WGS) entry which is preliminary data.</text>
</comment>
<proteinExistence type="predicted"/>